<organism evidence="3 4">
    <name type="scientific">Candidatus Coatesbacteria bacterium 4484_99</name>
    <dbReference type="NCBI Taxonomy" id="1970774"/>
    <lineage>
        <taxon>Bacteria</taxon>
        <taxon>Candidatus Coatesiibacteriota</taxon>
    </lineage>
</organism>
<gene>
    <name evidence="3" type="ORF">B6D57_01865</name>
</gene>
<feature type="signal peptide" evidence="1">
    <location>
        <begin position="1"/>
        <end position="24"/>
    </location>
</feature>
<dbReference type="EMBL" id="NATQ01000025">
    <property type="protein sequence ID" value="OQX90830.1"/>
    <property type="molecule type" value="Genomic_DNA"/>
</dbReference>
<dbReference type="Proteomes" id="UP000192611">
    <property type="component" value="Unassembled WGS sequence"/>
</dbReference>
<dbReference type="InterPro" id="IPR013766">
    <property type="entry name" value="Thioredoxin_domain"/>
</dbReference>
<dbReference type="PANTHER" id="PTHR42852">
    <property type="entry name" value="THIOL:DISULFIDE INTERCHANGE PROTEIN DSBE"/>
    <property type="match status" value="1"/>
</dbReference>
<name>A0A1W9S3E5_9BACT</name>
<protein>
    <recommendedName>
        <fullName evidence="2">Thioredoxin domain-containing protein</fullName>
    </recommendedName>
</protein>
<sequence length="171" mass="19053">MFRSIPLLLVILALCINVALSAQAPDITLKDINNKSVTLSDLYSENVVLIEFWSTTCEPCKKQLPKMQALLDKYGDKGLVVVSIATDSARMMSKVKPYVNGNRYTFITLHDPDQKAWKAFHAPAEPYTIVVDKGGEVAYVHIGYNPGDEYEMESVVVNLLGIEGTWKKLTD</sequence>
<dbReference type="AlphaFoldDB" id="A0A1W9S3E5"/>
<dbReference type="SUPFAM" id="SSF52833">
    <property type="entry name" value="Thioredoxin-like"/>
    <property type="match status" value="1"/>
</dbReference>
<dbReference type="GO" id="GO:0016491">
    <property type="term" value="F:oxidoreductase activity"/>
    <property type="evidence" value="ECO:0007669"/>
    <property type="project" value="InterPro"/>
</dbReference>
<dbReference type="PANTHER" id="PTHR42852:SF13">
    <property type="entry name" value="PROTEIN DIPZ"/>
    <property type="match status" value="1"/>
</dbReference>
<dbReference type="Pfam" id="PF00578">
    <property type="entry name" value="AhpC-TSA"/>
    <property type="match status" value="1"/>
</dbReference>
<dbReference type="PROSITE" id="PS51352">
    <property type="entry name" value="THIOREDOXIN_2"/>
    <property type="match status" value="1"/>
</dbReference>
<dbReference type="CDD" id="cd02966">
    <property type="entry name" value="TlpA_like_family"/>
    <property type="match status" value="1"/>
</dbReference>
<evidence type="ECO:0000256" key="1">
    <source>
        <dbReference type="SAM" id="SignalP"/>
    </source>
</evidence>
<dbReference type="InterPro" id="IPR036249">
    <property type="entry name" value="Thioredoxin-like_sf"/>
</dbReference>
<dbReference type="InterPro" id="IPR000866">
    <property type="entry name" value="AhpC/TSA"/>
</dbReference>
<feature type="chain" id="PRO_5013275644" description="Thioredoxin domain-containing protein" evidence="1">
    <location>
        <begin position="25"/>
        <end position="171"/>
    </location>
</feature>
<dbReference type="PROSITE" id="PS00194">
    <property type="entry name" value="THIOREDOXIN_1"/>
    <property type="match status" value="1"/>
</dbReference>
<dbReference type="Gene3D" id="3.40.30.10">
    <property type="entry name" value="Glutaredoxin"/>
    <property type="match status" value="1"/>
</dbReference>
<evidence type="ECO:0000259" key="2">
    <source>
        <dbReference type="PROSITE" id="PS51352"/>
    </source>
</evidence>
<accession>A0A1W9S3E5</accession>
<evidence type="ECO:0000313" key="4">
    <source>
        <dbReference type="Proteomes" id="UP000192611"/>
    </source>
</evidence>
<comment type="caution">
    <text evidence="3">The sequence shown here is derived from an EMBL/GenBank/DDBJ whole genome shotgun (WGS) entry which is preliminary data.</text>
</comment>
<feature type="domain" description="Thioredoxin" evidence="2">
    <location>
        <begin position="18"/>
        <end position="161"/>
    </location>
</feature>
<dbReference type="InterPro" id="IPR017937">
    <property type="entry name" value="Thioredoxin_CS"/>
</dbReference>
<keyword evidence="1" id="KW-0732">Signal</keyword>
<proteinExistence type="predicted"/>
<reference evidence="4" key="1">
    <citation type="submission" date="2017-03" db="EMBL/GenBank/DDBJ databases">
        <title>Novel pathways for hydrocarbon cycling and metabolic interdependencies in hydrothermal sediment communities.</title>
        <authorList>
            <person name="Dombrowski N."/>
            <person name="Seitz K."/>
            <person name="Teske A."/>
            <person name="Baker B."/>
        </authorList>
    </citation>
    <scope>NUCLEOTIDE SEQUENCE [LARGE SCALE GENOMIC DNA]</scope>
</reference>
<dbReference type="GO" id="GO:0016209">
    <property type="term" value="F:antioxidant activity"/>
    <property type="evidence" value="ECO:0007669"/>
    <property type="project" value="InterPro"/>
</dbReference>
<evidence type="ECO:0000313" key="3">
    <source>
        <dbReference type="EMBL" id="OQX90830.1"/>
    </source>
</evidence>
<dbReference type="InterPro" id="IPR050553">
    <property type="entry name" value="Thioredoxin_ResA/DsbE_sf"/>
</dbReference>